<dbReference type="InterPro" id="IPR018202">
    <property type="entry name" value="Ser_caboxypep_ser_AS"/>
</dbReference>
<reference evidence="7 8" key="1">
    <citation type="submission" date="2018-05" db="EMBL/GenBank/DDBJ databases">
        <title>Genomic Encyclopedia of Type Strains, Phase IV (KMG-IV): sequencing the most valuable type-strain genomes for metagenomic binning, comparative biology and taxonomic classification.</title>
        <authorList>
            <person name="Goeker M."/>
        </authorList>
    </citation>
    <scope>NUCLEOTIDE SEQUENCE [LARGE SCALE GENOMIC DNA]</scope>
    <source>
        <strain evidence="7 8">DSM 2626</strain>
    </source>
</reference>
<evidence type="ECO:0000256" key="5">
    <source>
        <dbReference type="ARBA" id="ARBA00023180"/>
    </source>
</evidence>
<dbReference type="PROSITE" id="PS00131">
    <property type="entry name" value="CARBOXYPEPT_SER_SER"/>
    <property type="match status" value="1"/>
</dbReference>
<evidence type="ECO:0000313" key="8">
    <source>
        <dbReference type="Proteomes" id="UP000245631"/>
    </source>
</evidence>
<evidence type="ECO:0000256" key="2">
    <source>
        <dbReference type="ARBA" id="ARBA00022670"/>
    </source>
</evidence>
<dbReference type="SUPFAM" id="SSF53474">
    <property type="entry name" value="alpha/beta-Hydrolases"/>
    <property type="match status" value="1"/>
</dbReference>
<feature type="chain" id="PRO_5034122497" evidence="6">
    <location>
        <begin position="25"/>
        <end position="505"/>
    </location>
</feature>
<evidence type="ECO:0000256" key="6">
    <source>
        <dbReference type="SAM" id="SignalP"/>
    </source>
</evidence>
<dbReference type="InterPro" id="IPR001563">
    <property type="entry name" value="Peptidase_S10"/>
</dbReference>
<dbReference type="InterPro" id="IPR029058">
    <property type="entry name" value="AB_hydrolase_fold"/>
</dbReference>
<dbReference type="RefSeq" id="WP_109662793.1">
    <property type="nucleotide sequence ID" value="NZ_QGGH01000002.1"/>
</dbReference>
<evidence type="ECO:0000256" key="3">
    <source>
        <dbReference type="ARBA" id="ARBA00022729"/>
    </source>
</evidence>
<dbReference type="Pfam" id="PF00450">
    <property type="entry name" value="Peptidase_S10"/>
    <property type="match status" value="1"/>
</dbReference>
<keyword evidence="5" id="KW-0325">Glycoprotein</keyword>
<dbReference type="PANTHER" id="PTHR11802">
    <property type="entry name" value="SERINE PROTEASE FAMILY S10 SERINE CARBOXYPEPTIDASE"/>
    <property type="match status" value="1"/>
</dbReference>
<sequence>MPVKLKLIFLILPMLAALVQPVLAETAERPAPSGGVLSLLPPPQTTNHSITLAGRKLDYQAKAATLSLLSGKGDVTAEIFYVAYTLQQPASVAKDPQRPITFVFNGGPGAASAYLHIGALGPRIIATGADGEFLPSPQRLIDNPDSWLDMTDLVFVDPVGTGYSREAPGQDAHDFWGVNQDASSIGAFIRLYLAQNGRTGSPLFLAGESYGGFRAALLARTLQEDIGISPNGIVLISPALEFTLVQPDEFEPLHWALELPSLAAVRLRAEGVSGDALREKLAEVEHYALGDYLTALTSGLEQGKQLASQRVADITGLPLDLVQRNSARIPTGLFAREFSRASGKVLSPYDAMIGTADIAPESARIAGPDPVLDRSVPALTSAFVGYISDELNFRTDVSYRLLNGEISHNWDYGTSASRQGYAGVMDDLQRARSLNPSLGVVIVNGYTDLVTPYLASRYLVNQIPSLANAKPIRLHVIEGGHMMYFRSDGRRALKEAASELYPATQ</sequence>
<dbReference type="Gene3D" id="3.40.50.1820">
    <property type="entry name" value="alpha/beta hydrolase"/>
    <property type="match status" value="1"/>
</dbReference>
<name>A0A8E3B5Q4_RHILI</name>
<accession>A0A8E3B5Q4</accession>
<keyword evidence="2" id="KW-0645">Protease</keyword>
<protein>
    <submittedName>
        <fullName evidence="7">Carboxypeptidase C (Cathepsin A)</fullName>
    </submittedName>
</protein>
<keyword evidence="1 7" id="KW-0121">Carboxypeptidase</keyword>
<keyword evidence="3 6" id="KW-0732">Signal</keyword>
<dbReference type="GO" id="GO:0006508">
    <property type="term" value="P:proteolysis"/>
    <property type="evidence" value="ECO:0007669"/>
    <property type="project" value="UniProtKB-KW"/>
</dbReference>
<gene>
    <name evidence="7" type="ORF">C8D77_102723</name>
</gene>
<dbReference type="EMBL" id="QGGH01000002">
    <property type="protein sequence ID" value="PWJ92946.1"/>
    <property type="molecule type" value="Genomic_DNA"/>
</dbReference>
<organism evidence="7 8">
    <name type="scientific">Rhizobium loti</name>
    <name type="common">Mesorhizobium loti</name>
    <dbReference type="NCBI Taxonomy" id="381"/>
    <lineage>
        <taxon>Bacteria</taxon>
        <taxon>Pseudomonadati</taxon>
        <taxon>Pseudomonadota</taxon>
        <taxon>Alphaproteobacteria</taxon>
        <taxon>Hyphomicrobiales</taxon>
        <taxon>Phyllobacteriaceae</taxon>
        <taxon>Mesorhizobium</taxon>
    </lineage>
</organism>
<evidence type="ECO:0000256" key="1">
    <source>
        <dbReference type="ARBA" id="ARBA00022645"/>
    </source>
</evidence>
<proteinExistence type="predicted"/>
<feature type="signal peptide" evidence="6">
    <location>
        <begin position="1"/>
        <end position="24"/>
    </location>
</feature>
<evidence type="ECO:0000313" key="7">
    <source>
        <dbReference type="EMBL" id="PWJ92946.1"/>
    </source>
</evidence>
<comment type="caution">
    <text evidence="7">The sequence shown here is derived from an EMBL/GenBank/DDBJ whole genome shotgun (WGS) entry which is preliminary data.</text>
</comment>
<dbReference type="Proteomes" id="UP000245631">
    <property type="component" value="Unassembled WGS sequence"/>
</dbReference>
<dbReference type="AlphaFoldDB" id="A0A8E3B5Q4"/>
<dbReference type="GO" id="GO:0004185">
    <property type="term" value="F:serine-type carboxypeptidase activity"/>
    <property type="evidence" value="ECO:0007669"/>
    <property type="project" value="InterPro"/>
</dbReference>
<dbReference type="PANTHER" id="PTHR11802:SF3">
    <property type="entry name" value="RETINOID-INDUCIBLE SERINE CARBOXYPEPTIDASE"/>
    <property type="match status" value="1"/>
</dbReference>
<keyword evidence="4" id="KW-0378">Hydrolase</keyword>
<evidence type="ECO:0000256" key="4">
    <source>
        <dbReference type="ARBA" id="ARBA00022801"/>
    </source>
</evidence>
<dbReference type="GeneID" id="61051758"/>